<dbReference type="PROSITE" id="PS00678">
    <property type="entry name" value="WD_REPEATS_1"/>
    <property type="match status" value="2"/>
</dbReference>
<evidence type="ECO:0000313" key="11">
    <source>
        <dbReference type="Proteomes" id="UP001437256"/>
    </source>
</evidence>
<dbReference type="InterPro" id="IPR012972">
    <property type="entry name" value="NLE"/>
</dbReference>
<feature type="repeat" description="WD" evidence="7">
    <location>
        <begin position="195"/>
        <end position="227"/>
    </location>
</feature>
<feature type="region of interest" description="Disordered" evidence="8">
    <location>
        <begin position="234"/>
        <end position="270"/>
    </location>
</feature>
<accession>A0ABR2ZW64</accession>
<gene>
    <name evidence="10" type="primary">YTM1_2</name>
    <name evidence="6" type="synonym">YTM1</name>
    <name evidence="10" type="ORF">AAF712_007471</name>
</gene>
<keyword evidence="3 7" id="KW-0853">WD repeat</keyword>
<comment type="function">
    <text evidence="6">Component of the NOP7 complex, which is required for maturation of the 25S and 5.8S ribosomal RNAs and formation of the 60S ribosome.</text>
</comment>
<dbReference type="InterPro" id="IPR001680">
    <property type="entry name" value="WD40_rpt"/>
</dbReference>
<feature type="repeat" description="WD" evidence="7">
    <location>
        <begin position="361"/>
        <end position="402"/>
    </location>
</feature>
<evidence type="ECO:0000256" key="6">
    <source>
        <dbReference type="HAMAP-Rule" id="MF_03029"/>
    </source>
</evidence>
<keyword evidence="5 6" id="KW-0539">Nucleus</keyword>
<evidence type="ECO:0000256" key="1">
    <source>
        <dbReference type="ARBA" id="ARBA00022517"/>
    </source>
</evidence>
<dbReference type="HAMAP" id="MF_03029">
    <property type="entry name" value="WDR12"/>
    <property type="match status" value="1"/>
</dbReference>
<evidence type="ECO:0000256" key="3">
    <source>
        <dbReference type="ARBA" id="ARBA00022574"/>
    </source>
</evidence>
<proteinExistence type="inferred from homology"/>
<dbReference type="InterPro" id="IPR020472">
    <property type="entry name" value="WD40_PAC1"/>
</dbReference>
<feature type="domain" description="NLE" evidence="9">
    <location>
        <begin position="12"/>
        <end position="69"/>
    </location>
</feature>
<evidence type="ECO:0000259" key="9">
    <source>
        <dbReference type="Pfam" id="PF08154"/>
    </source>
</evidence>
<dbReference type="Pfam" id="PF00400">
    <property type="entry name" value="WD40"/>
    <property type="match status" value="5"/>
</dbReference>
<evidence type="ECO:0000256" key="7">
    <source>
        <dbReference type="PROSITE-ProRule" id="PRU00221"/>
    </source>
</evidence>
<protein>
    <recommendedName>
        <fullName evidence="6">Ribosome biogenesis protein YTM1</fullName>
    </recommendedName>
</protein>
<dbReference type="InterPro" id="IPR019775">
    <property type="entry name" value="WD40_repeat_CS"/>
</dbReference>
<dbReference type="PRINTS" id="PR00320">
    <property type="entry name" value="GPROTEINBRPT"/>
</dbReference>
<keyword evidence="1 6" id="KW-0690">Ribosome biogenesis</keyword>
<organism evidence="10 11">
    <name type="scientific">Marasmius tenuissimus</name>
    <dbReference type="NCBI Taxonomy" id="585030"/>
    <lineage>
        <taxon>Eukaryota</taxon>
        <taxon>Fungi</taxon>
        <taxon>Dikarya</taxon>
        <taxon>Basidiomycota</taxon>
        <taxon>Agaricomycotina</taxon>
        <taxon>Agaricomycetes</taxon>
        <taxon>Agaricomycetidae</taxon>
        <taxon>Agaricales</taxon>
        <taxon>Marasmiineae</taxon>
        <taxon>Marasmiaceae</taxon>
        <taxon>Marasmius</taxon>
    </lineage>
</organism>
<evidence type="ECO:0000256" key="8">
    <source>
        <dbReference type="SAM" id="MobiDB-lite"/>
    </source>
</evidence>
<dbReference type="PROSITE" id="PS50294">
    <property type="entry name" value="WD_REPEATS_REGION"/>
    <property type="match status" value="2"/>
</dbReference>
<dbReference type="PANTHER" id="PTHR19855:SF11">
    <property type="entry name" value="RIBOSOME BIOGENESIS PROTEIN WDR12"/>
    <property type="match status" value="1"/>
</dbReference>
<dbReference type="PANTHER" id="PTHR19855">
    <property type="entry name" value="WD40 REPEAT PROTEIN 12, 37"/>
    <property type="match status" value="1"/>
</dbReference>
<comment type="subcellular location">
    <subcellularLocation>
        <location evidence="6">Nucleus</location>
        <location evidence="6">Nucleolus</location>
    </subcellularLocation>
    <subcellularLocation>
        <location evidence="6">Nucleus</location>
        <location evidence="6">Nucleoplasm</location>
    </subcellularLocation>
</comment>
<dbReference type="InterPro" id="IPR028599">
    <property type="entry name" value="WDR12/Ytm1"/>
</dbReference>
<reference evidence="10 11" key="1">
    <citation type="submission" date="2024-05" db="EMBL/GenBank/DDBJ databases">
        <title>A draft genome resource for the thread blight pathogen Marasmius tenuissimus strain MS-2.</title>
        <authorList>
            <person name="Yulfo-Soto G.E."/>
            <person name="Baruah I.K."/>
            <person name="Amoako-Attah I."/>
            <person name="Bukari Y."/>
            <person name="Meinhardt L.W."/>
            <person name="Bailey B.A."/>
            <person name="Cohen S.P."/>
        </authorList>
    </citation>
    <scope>NUCLEOTIDE SEQUENCE [LARGE SCALE GENOMIC DNA]</scope>
    <source>
        <strain evidence="10 11">MS-2</strain>
    </source>
</reference>
<dbReference type="InterPro" id="IPR036322">
    <property type="entry name" value="WD40_repeat_dom_sf"/>
</dbReference>
<feature type="repeat" description="WD" evidence="7">
    <location>
        <begin position="270"/>
        <end position="313"/>
    </location>
</feature>
<keyword evidence="2 6" id="KW-0698">rRNA processing</keyword>
<evidence type="ECO:0000313" key="10">
    <source>
        <dbReference type="EMBL" id="KAL0065560.1"/>
    </source>
</evidence>
<comment type="similarity">
    <text evidence="6">Belongs to the WD repeat WDR12/YTM1 family.</text>
</comment>
<dbReference type="Proteomes" id="UP001437256">
    <property type="component" value="Unassembled WGS sequence"/>
</dbReference>
<dbReference type="EMBL" id="JBBXMP010000046">
    <property type="protein sequence ID" value="KAL0065560.1"/>
    <property type="molecule type" value="Genomic_DNA"/>
</dbReference>
<dbReference type="SUPFAM" id="SSF50978">
    <property type="entry name" value="WD40 repeat-like"/>
    <property type="match status" value="1"/>
</dbReference>
<name>A0ABR2ZW64_9AGAR</name>
<evidence type="ECO:0000256" key="4">
    <source>
        <dbReference type="ARBA" id="ARBA00022737"/>
    </source>
</evidence>
<keyword evidence="11" id="KW-1185">Reference proteome</keyword>
<comment type="caution">
    <text evidence="10">The sequence shown here is derived from an EMBL/GenBank/DDBJ whole genome shotgun (WGS) entry which is preliminary data.</text>
</comment>
<dbReference type="Pfam" id="PF08154">
    <property type="entry name" value="NLE"/>
    <property type="match status" value="1"/>
</dbReference>
<dbReference type="InterPro" id="IPR015943">
    <property type="entry name" value="WD40/YVTN_repeat-like_dom_sf"/>
</dbReference>
<feature type="repeat" description="WD" evidence="7">
    <location>
        <begin position="314"/>
        <end position="355"/>
    </location>
</feature>
<dbReference type="SMART" id="SM00320">
    <property type="entry name" value="WD40"/>
    <property type="match status" value="6"/>
</dbReference>
<comment type="subunit">
    <text evidence="6">Component of the NOP7 complex, composed of ERB1, NOP7 and YTM1. Within the NOP7 complex ERB1 appears to interact directly with NOP7 and YTM1. The NOP7 complex also associates with the 66S pre-ribosome.</text>
</comment>
<evidence type="ECO:0000256" key="2">
    <source>
        <dbReference type="ARBA" id="ARBA00022552"/>
    </source>
</evidence>
<sequence>MASTSSGPSCPIIFTTQTAYPLPTQKYMIPMNWKRFQLSQLVNKALSLPKPVPFDFLIRGEVLRTNLVEWCSENGVGEEETLEVEYIESVMPPQKMTEIPHEDWVSSVTCSIPGHFVTASYDGYLRAFDYSKTSVFSLLAHSAPITSVCVVSRSSDEDKPHLIATASQDQTAQLSEVSFSADHSQKTESRSLAKLHLHTAPVSSVASNESGSHVLTSSWDALIGLWDTSIPDLDEVPEPAVPERERKKRRKMNGTDAENKPRRKAPVAVLKSHTARVSRVTFGQDKHTSTAFSCGFDSTVRLWDVENGVCTQTISASEKPFLDLTLTADGNAVAAASTDRTITLYDIRSSNTANVTASMGSLSHPATPSCVASGSTVHQIISGAYDGVARLWDLRSTKTAMASFKAWDGRKRILTVDWKQSIVGIGGEGGLEIWKAAEDTRSVE</sequence>
<evidence type="ECO:0000256" key="5">
    <source>
        <dbReference type="ARBA" id="ARBA00023242"/>
    </source>
</evidence>
<keyword evidence="4" id="KW-0677">Repeat</keyword>
<dbReference type="PROSITE" id="PS50082">
    <property type="entry name" value="WD_REPEATS_2"/>
    <property type="match status" value="4"/>
</dbReference>
<dbReference type="Gene3D" id="2.130.10.10">
    <property type="entry name" value="YVTN repeat-like/Quinoprotein amine dehydrogenase"/>
    <property type="match status" value="1"/>
</dbReference>